<reference evidence="2 3" key="1">
    <citation type="submission" date="2019-11" db="EMBL/GenBank/DDBJ databases">
        <title>Comparative genomics of hydrocarbon-degrading Desulfosarcina strains.</title>
        <authorList>
            <person name="Watanabe M."/>
            <person name="Kojima H."/>
            <person name="Fukui M."/>
        </authorList>
    </citation>
    <scope>NUCLEOTIDE SEQUENCE [LARGE SCALE GENOMIC DNA]</scope>
    <source>
        <strain evidence="2 3">PP31</strain>
    </source>
</reference>
<organism evidence="2 3">
    <name type="scientific">Desulfosarcina widdelii</name>
    <dbReference type="NCBI Taxonomy" id="947919"/>
    <lineage>
        <taxon>Bacteria</taxon>
        <taxon>Pseudomonadati</taxon>
        <taxon>Thermodesulfobacteriota</taxon>
        <taxon>Desulfobacteria</taxon>
        <taxon>Desulfobacterales</taxon>
        <taxon>Desulfosarcinaceae</taxon>
        <taxon>Desulfosarcina</taxon>
    </lineage>
</organism>
<evidence type="ECO:0000313" key="2">
    <source>
        <dbReference type="EMBL" id="BBO75708.1"/>
    </source>
</evidence>
<dbReference type="GO" id="GO:0003677">
    <property type="term" value="F:DNA binding"/>
    <property type="evidence" value="ECO:0007669"/>
    <property type="project" value="UniProtKB-KW"/>
</dbReference>
<keyword evidence="3" id="KW-1185">Reference proteome</keyword>
<evidence type="ECO:0000313" key="3">
    <source>
        <dbReference type="Proteomes" id="UP000427769"/>
    </source>
</evidence>
<sequence>MKYDNVQPEDLNWRCERCDCDLVVGPVAATYMNNRFSTDLPYCPTCKTVLIVERVAMGKMAEVEQILEDK</sequence>
<dbReference type="EMBL" id="AP021875">
    <property type="protein sequence ID" value="BBO75708.1"/>
    <property type="molecule type" value="Genomic_DNA"/>
</dbReference>
<proteinExistence type="predicted"/>
<dbReference type="OrthoDB" id="1753012at2"/>
<dbReference type="NCBIfam" id="NF045645">
    <property type="entry name" value="DVU_1557_fam"/>
    <property type="match status" value="1"/>
</dbReference>
<dbReference type="KEGG" id="dwd:DSCW_31250"/>
<name>A0A5K7Z401_9BACT</name>
<evidence type="ECO:0000259" key="1">
    <source>
        <dbReference type="Pfam" id="PF24292"/>
    </source>
</evidence>
<dbReference type="InterPro" id="IPR054656">
    <property type="entry name" value="DVU_1557-like"/>
</dbReference>
<protein>
    <submittedName>
        <fullName evidence="2">DNA-binding protein</fullName>
    </submittedName>
</protein>
<dbReference type="Proteomes" id="UP000427769">
    <property type="component" value="Chromosome"/>
</dbReference>
<accession>A0A5K7Z401</accession>
<dbReference type="AlphaFoldDB" id="A0A5K7Z401"/>
<gene>
    <name evidence="2" type="ORF">DSCW_31250</name>
</gene>
<dbReference type="Pfam" id="PF24292">
    <property type="entry name" value="DUF7479"/>
    <property type="match status" value="1"/>
</dbReference>
<keyword evidence="2" id="KW-0238">DNA-binding</keyword>
<dbReference type="InterPro" id="IPR055902">
    <property type="entry name" value="DUF7479"/>
</dbReference>
<dbReference type="RefSeq" id="WP_155304605.1">
    <property type="nucleotide sequence ID" value="NZ_AP021875.1"/>
</dbReference>
<feature type="domain" description="DUF7479" evidence="1">
    <location>
        <begin position="12"/>
        <end position="70"/>
    </location>
</feature>